<dbReference type="PANTHER" id="PTHR43432">
    <property type="entry name" value="SLR0285 PROTEIN"/>
    <property type="match status" value="1"/>
</dbReference>
<evidence type="ECO:0000313" key="2">
    <source>
        <dbReference type="Proteomes" id="UP000286954"/>
    </source>
</evidence>
<dbReference type="SFLD" id="SFLDS00029">
    <property type="entry name" value="Radical_SAM"/>
    <property type="match status" value="1"/>
</dbReference>
<dbReference type="OrthoDB" id="9785699at2"/>
<accession>A0A3T0EAS0</accession>
<dbReference type="PANTHER" id="PTHR43432:SF3">
    <property type="entry name" value="SLR0285 PROTEIN"/>
    <property type="match status" value="1"/>
</dbReference>
<dbReference type="CDD" id="cd01335">
    <property type="entry name" value="Radical_SAM"/>
    <property type="match status" value="1"/>
</dbReference>
<proteinExistence type="predicted"/>
<dbReference type="InterPro" id="IPR058240">
    <property type="entry name" value="rSAM_sf"/>
</dbReference>
<dbReference type="InterPro" id="IPR006638">
    <property type="entry name" value="Elp3/MiaA/NifB-like_rSAM"/>
</dbReference>
<organism evidence="1 2">
    <name type="scientific">Glycocaulis alkaliphilus</name>
    <dbReference type="NCBI Taxonomy" id="1434191"/>
    <lineage>
        <taxon>Bacteria</taxon>
        <taxon>Pseudomonadati</taxon>
        <taxon>Pseudomonadota</taxon>
        <taxon>Alphaproteobacteria</taxon>
        <taxon>Maricaulales</taxon>
        <taxon>Maricaulaceae</taxon>
        <taxon>Glycocaulis</taxon>
    </lineage>
</organism>
<dbReference type="RefSeq" id="WP_127567487.1">
    <property type="nucleotide sequence ID" value="NZ_BMFB01000003.1"/>
</dbReference>
<dbReference type="GO" id="GO:0051536">
    <property type="term" value="F:iron-sulfur cluster binding"/>
    <property type="evidence" value="ECO:0007669"/>
    <property type="project" value="InterPro"/>
</dbReference>
<dbReference type="Proteomes" id="UP000286954">
    <property type="component" value="Chromosome"/>
</dbReference>
<reference evidence="1 2" key="1">
    <citation type="submission" date="2016-12" db="EMBL/GenBank/DDBJ databases">
        <title>The genome of dimorphic prosthecate Glycocaulis alkaliphilus 6b-8t, isolated from crude oil dictates its adaptability in petroleum environments.</title>
        <authorList>
            <person name="Wu X.-L."/>
            <person name="Geng S."/>
        </authorList>
    </citation>
    <scope>NUCLEOTIDE SEQUENCE [LARGE SCALE GENOMIC DNA]</scope>
    <source>
        <strain evidence="1 2">6B-8</strain>
    </source>
</reference>
<dbReference type="KEGG" id="gak:X907_1978"/>
<keyword evidence="2" id="KW-1185">Reference proteome</keyword>
<dbReference type="Pfam" id="PF04055">
    <property type="entry name" value="Radical_SAM"/>
    <property type="match status" value="1"/>
</dbReference>
<dbReference type="Gene3D" id="3.80.30.30">
    <property type="match status" value="1"/>
</dbReference>
<dbReference type="SMART" id="SM00729">
    <property type="entry name" value="Elp3"/>
    <property type="match status" value="1"/>
</dbReference>
<dbReference type="NCBIfam" id="NF033668">
    <property type="entry name" value="rSAM_PA0069"/>
    <property type="match status" value="1"/>
</dbReference>
<dbReference type="InterPro" id="IPR040086">
    <property type="entry name" value="MJ0683-like"/>
</dbReference>
<gene>
    <name evidence="1" type="ORF">X907_1978</name>
</gene>
<evidence type="ECO:0000313" key="1">
    <source>
        <dbReference type="EMBL" id="AZU04501.1"/>
    </source>
</evidence>
<sequence>MNAITPARQSEALPDPFQPSGRGAKSNAAGRFERATAEPVDDGWHSDAPPRQIKTTLIRDGARSIIATNDSPDISFDQSVNPYRGCEHGCIYCFARPTHAYWGYSAGLDFESVIFFKPGAAELLRKAFSKPGYVPRVLAMGSNTDPYQPVERDLRITRAILETCLSFRHPVSIITKSAGVLRDLDLLQELAGMGLAHVAISVTTLDAKLARTMEPRASTPTRRLSAITALSEAGVPVSVFTSPMIPGLNDHELENLLGAGAKSGARHASYVLLRLPLEVEPLFKQWLSVERPLSAKKIMGLIESTRGGKAYDSRFHARMRGEGPVAELIRARFERACRANGLSRKVVPLRTGLFNVPEKESDQLSLF</sequence>
<dbReference type="InterPro" id="IPR007197">
    <property type="entry name" value="rSAM"/>
</dbReference>
<dbReference type="SUPFAM" id="SSF102114">
    <property type="entry name" value="Radical SAM enzymes"/>
    <property type="match status" value="1"/>
</dbReference>
<protein>
    <submittedName>
        <fullName evidence="1">Radical SAM</fullName>
    </submittedName>
</protein>
<dbReference type="GO" id="GO:0003824">
    <property type="term" value="F:catalytic activity"/>
    <property type="evidence" value="ECO:0007669"/>
    <property type="project" value="InterPro"/>
</dbReference>
<dbReference type="AlphaFoldDB" id="A0A3T0EAS0"/>
<name>A0A3T0EAS0_9PROT</name>
<dbReference type="SFLD" id="SFLDG01084">
    <property type="entry name" value="Uncharacterised_Radical_SAM_Su"/>
    <property type="match status" value="1"/>
</dbReference>
<dbReference type="EMBL" id="CP018911">
    <property type="protein sequence ID" value="AZU04501.1"/>
    <property type="molecule type" value="Genomic_DNA"/>
</dbReference>